<dbReference type="Proteomes" id="UP001057375">
    <property type="component" value="Unassembled WGS sequence"/>
</dbReference>
<dbReference type="EMBL" id="BQXS01002030">
    <property type="protein sequence ID" value="GKT31316.1"/>
    <property type="molecule type" value="Genomic_DNA"/>
</dbReference>
<keyword evidence="1" id="KW-1133">Transmembrane helix</keyword>
<accession>A0ABQ5KFL3</accession>
<evidence type="ECO:0000313" key="3">
    <source>
        <dbReference type="Proteomes" id="UP001057375"/>
    </source>
</evidence>
<comment type="caution">
    <text evidence="2">The sequence shown here is derived from an EMBL/GenBank/DDBJ whole genome shotgun (WGS) entry which is preliminary data.</text>
</comment>
<keyword evidence="1" id="KW-0812">Transmembrane</keyword>
<evidence type="ECO:0000313" key="2">
    <source>
        <dbReference type="EMBL" id="GKT31316.1"/>
    </source>
</evidence>
<reference evidence="2" key="1">
    <citation type="submission" date="2022-03" db="EMBL/GenBank/DDBJ databases">
        <title>Draft genome sequence of Aduncisulcus paluster, a free-living microaerophilic Fornicata.</title>
        <authorList>
            <person name="Yuyama I."/>
            <person name="Kume K."/>
            <person name="Tamura T."/>
            <person name="Inagaki Y."/>
            <person name="Hashimoto T."/>
        </authorList>
    </citation>
    <scope>NUCLEOTIDE SEQUENCE</scope>
    <source>
        <strain evidence="2">NY0171</strain>
    </source>
</reference>
<organism evidence="2 3">
    <name type="scientific">Aduncisulcus paluster</name>
    <dbReference type="NCBI Taxonomy" id="2918883"/>
    <lineage>
        <taxon>Eukaryota</taxon>
        <taxon>Metamonada</taxon>
        <taxon>Carpediemonas-like organisms</taxon>
        <taxon>Aduncisulcus</taxon>
    </lineage>
</organism>
<keyword evidence="1" id="KW-0472">Membrane</keyword>
<gene>
    <name evidence="2" type="ORF">ADUPG1_001965</name>
</gene>
<keyword evidence="3" id="KW-1185">Reference proteome</keyword>
<sequence length="113" mass="12300">MSALVKFAISAFIVSSPVPKFTVSFPLFKFRISSFALPTILFPLESSLIVSIPDISVFDKFTFPFAITVIFAVFVSSVIVKLSTSELCAVRVTPLSSVISVTVLSTFPIKLFV</sequence>
<protein>
    <submittedName>
        <fullName evidence="2">Uncharacterized protein</fullName>
    </submittedName>
</protein>
<evidence type="ECO:0000256" key="1">
    <source>
        <dbReference type="SAM" id="Phobius"/>
    </source>
</evidence>
<name>A0ABQ5KFL3_9EUKA</name>
<proteinExistence type="predicted"/>
<feature type="transmembrane region" description="Helical" evidence="1">
    <location>
        <begin position="62"/>
        <end position="80"/>
    </location>
</feature>
<feature type="transmembrane region" description="Helical" evidence="1">
    <location>
        <begin position="92"/>
        <end position="112"/>
    </location>
</feature>